<gene>
    <name evidence="1" type="ORF">DIZ78_15415</name>
</gene>
<dbReference type="Gene3D" id="3.40.50.2000">
    <property type="entry name" value="Glycogen Phosphorylase B"/>
    <property type="match status" value="2"/>
</dbReference>
<dbReference type="SUPFAM" id="SSF53756">
    <property type="entry name" value="UDP-Glycosyltransferase/glycogen phosphorylase"/>
    <property type="match status" value="1"/>
</dbReference>
<dbReference type="AlphaFoldDB" id="A0A370DEP0"/>
<evidence type="ECO:0000313" key="1">
    <source>
        <dbReference type="EMBL" id="RDH83379.1"/>
    </source>
</evidence>
<dbReference type="InterPro" id="IPR053205">
    <property type="entry name" value="GHMP_kinase_L-arabinokinase"/>
</dbReference>
<keyword evidence="2" id="KW-1185">Reference proteome</keyword>
<evidence type="ECO:0008006" key="3">
    <source>
        <dbReference type="Google" id="ProtNLM"/>
    </source>
</evidence>
<name>A0A370DEP0_9GAMM</name>
<accession>A0A370DEP0</accession>
<dbReference type="Proteomes" id="UP000254771">
    <property type="component" value="Unassembled WGS sequence"/>
</dbReference>
<proteinExistence type="predicted"/>
<evidence type="ECO:0000313" key="2">
    <source>
        <dbReference type="Proteomes" id="UP000254771"/>
    </source>
</evidence>
<reference evidence="1 2" key="1">
    <citation type="journal article" date="2018" name="ISME J.">
        <title>Endosymbiont genomes yield clues of tubeworm success.</title>
        <authorList>
            <person name="Li Y."/>
            <person name="Liles M.R."/>
            <person name="Halanych K.M."/>
        </authorList>
    </citation>
    <scope>NUCLEOTIDE SEQUENCE [LARGE SCALE GENOMIC DNA]</scope>
    <source>
        <strain evidence="1">A1462</strain>
    </source>
</reference>
<sequence length="356" mass="39367">MSRLFVAVSAHGYGHLSQIAPVINGLRRDLPGLQVVIQGDLPTEFIRSRIDGPFELLAEACDVGMVMENPLTANWQATHEAYRLFHQDSAARLKRQRALLESAAPDLLLADVPWLPLVAAKDLGIPAVGLCSLTWFDILHEGPMSTLPLEDCLRDIKQAYQQVDLFLRPAPSMPMAWLPNSHPIGPLAIRGKPHREEIIARLGLPSESRIGLLQFGGVSGTVAADALPRLDGLVWLVPEIIEAERCDFFIVPEGIAFIDLMASCDLMITKPGYNSFTEAAANGLPLLSAARNEWPESRWLVEWVAERIPFRQLTQAEWRTEPLKSAIESMLEAPRPEPTPATGVEDSLALLRPWFS</sequence>
<dbReference type="EMBL" id="QFXE01000020">
    <property type="protein sequence ID" value="RDH83379.1"/>
    <property type="molecule type" value="Genomic_DNA"/>
</dbReference>
<protein>
    <recommendedName>
        <fullName evidence="3">Glycosyl transferase family 28 C-terminal domain-containing protein</fullName>
    </recommendedName>
</protein>
<comment type="caution">
    <text evidence="1">The sequence shown here is derived from an EMBL/GenBank/DDBJ whole genome shotgun (WGS) entry which is preliminary data.</text>
</comment>
<organism evidence="1 2">
    <name type="scientific">endosymbiont of Escarpia spicata</name>
    <dbReference type="NCBI Taxonomy" id="2200908"/>
    <lineage>
        <taxon>Bacteria</taxon>
        <taxon>Pseudomonadati</taxon>
        <taxon>Pseudomonadota</taxon>
        <taxon>Gammaproteobacteria</taxon>
        <taxon>sulfur-oxidizing symbionts</taxon>
    </lineage>
</organism>
<dbReference type="PANTHER" id="PTHR38134:SF2">
    <property type="entry name" value="GALACTOKINASE"/>
    <property type="match status" value="1"/>
</dbReference>
<dbReference type="PANTHER" id="PTHR38134">
    <property type="entry name" value="SLR1395 PROTEIN"/>
    <property type="match status" value="1"/>
</dbReference>